<dbReference type="Pfam" id="PF14903">
    <property type="entry name" value="WG_beta_rep"/>
    <property type="match status" value="4"/>
</dbReference>
<dbReference type="Proteomes" id="UP000705283">
    <property type="component" value="Unassembled WGS sequence"/>
</dbReference>
<evidence type="ECO:0000313" key="3">
    <source>
        <dbReference type="Proteomes" id="UP000705283"/>
    </source>
</evidence>
<proteinExistence type="predicted"/>
<dbReference type="EMBL" id="JADMKS010000005">
    <property type="protein sequence ID" value="MBF6637493.1"/>
    <property type="molecule type" value="Genomic_DNA"/>
</dbReference>
<dbReference type="PANTHER" id="PTHR37841:SF1">
    <property type="entry name" value="DUF3298 DOMAIN-CONTAINING PROTEIN"/>
    <property type="match status" value="1"/>
</dbReference>
<accession>A0AA40X2Q7</accession>
<protein>
    <submittedName>
        <fullName evidence="2">WG repeat-containing protein</fullName>
    </submittedName>
</protein>
<reference evidence="2" key="2">
    <citation type="submission" date="2022-09" db="EMBL/GenBank/DDBJ databases">
        <title>Rouxiella aceris sp. nov., isolated from tree sap and emended description of the genus Rhouxiella.</title>
        <authorList>
            <person name="Kim I.S."/>
        </authorList>
    </citation>
    <scope>NUCLEOTIDE SEQUENCE</scope>
    <source>
        <strain evidence="2">SAP-2</strain>
    </source>
</reference>
<dbReference type="RefSeq" id="WP_194978145.1">
    <property type="nucleotide sequence ID" value="NZ_JADMKS010000005.1"/>
</dbReference>
<evidence type="ECO:0000313" key="2">
    <source>
        <dbReference type="EMBL" id="MBF6637493.1"/>
    </source>
</evidence>
<feature type="signal peptide" evidence="1">
    <location>
        <begin position="1"/>
        <end position="30"/>
    </location>
</feature>
<dbReference type="PANTHER" id="PTHR37841">
    <property type="entry name" value="GLR2918 PROTEIN"/>
    <property type="match status" value="1"/>
</dbReference>
<dbReference type="AlphaFoldDB" id="A0AA40X2Q7"/>
<keyword evidence="1" id="KW-0732">Signal</keyword>
<reference evidence="2" key="1">
    <citation type="submission" date="2020-11" db="EMBL/GenBank/DDBJ databases">
        <authorList>
            <person name="Lee S.D."/>
        </authorList>
    </citation>
    <scope>NUCLEOTIDE SEQUENCE</scope>
    <source>
        <strain evidence="2">SAP-2</strain>
    </source>
</reference>
<dbReference type="InterPro" id="IPR032774">
    <property type="entry name" value="WG_beta_rep"/>
</dbReference>
<organism evidence="2 3">
    <name type="scientific">Rouxiella silvae</name>
    <dbReference type="NCBI Taxonomy" id="1646373"/>
    <lineage>
        <taxon>Bacteria</taxon>
        <taxon>Pseudomonadati</taxon>
        <taxon>Pseudomonadota</taxon>
        <taxon>Gammaproteobacteria</taxon>
        <taxon>Enterobacterales</taxon>
        <taxon>Yersiniaceae</taxon>
        <taxon>Rouxiella</taxon>
    </lineage>
</organism>
<sequence>MIYSETLKHVMNFSALTLVLAAAFSTPVHADEAWLRACANAKTADGCQQPFQQGLAPVLMGSSRDEQGLWGYIDTSGNMAIEPTYREARGFVNDLAAVKKDDLFGYIDVKGNLAIAPRFTRATDFNTQGTALVVTDNRLALIDRKGAVIKTLPFAASLDSEGFKQGQSLASVQMQISPALWNASTGRSLALPDDVMNLDEPQSGLIPAQVRDTGQSGYWGYLDDNGGWAIDPVKLKTRNEPVLNGDVVAVKGKSSWTFVDKSGVSLSKEQYKSVKPLSSGSWLVVDANNTQQLLSNKLEKIQDIPADQADVFHVWGNWLVGKGAKGIVMIGPDNRVIDVKATRPQWLSQNGHLWILQADSRAGEDKSAQLVQIYDANGVGLVTPSTLTALNEYKVQPLDTRSLEDAPANSQSAGLPMALLTPIDKQKTPSVLTAQGEIFTSPQWATIGPVGLRGPLVVKTENGTVGAIGPNGQWVIQPKFKQITPFDGAYTWASIVDDKNVESRKVIDSQGNVIDIPTRVIQTAQGISGTDLLYTQGDDSARRWGMWDITANSAKIAAQFTQLESFHDGFALAKVDSGWGVIDAKGQWAIAPDAARSGKPQPVGDSIFLVSDGDQPGEHSDSNRRYSLYSAVTGLALATDLVSNPQKVGDSHWLIQPSKGGVGLMDDDGRSVVSKEIVPESVHVAGNWALLHFGPHFGAIDSQGDWQIAPIYSAALNFIAPQNWASALSDKRITLIDANGVEPLQDKEGAQPLASMDRIAMNDDNTGETVLYDTQGNEIQRYSGLNSIAVARSSEGMVPLRGSNGLYGFIDSNGKPLIGAYFTQVGAMKDTRAKAVKQDTYGAQIGYINGTGTFALLPKFDWATDFSEKRAWVAAKGSVQLINTDGVVQAQLLLRCNQRVIADAKGKQNWPAKTVSCASSTQAGGAQ</sequence>
<evidence type="ECO:0000256" key="1">
    <source>
        <dbReference type="SAM" id="SignalP"/>
    </source>
</evidence>
<gene>
    <name evidence="2" type="ORF">ITX54_12570</name>
</gene>
<feature type="chain" id="PRO_5041424388" evidence="1">
    <location>
        <begin position="31"/>
        <end position="927"/>
    </location>
</feature>
<name>A0AA40X2Q7_9GAMM</name>
<comment type="caution">
    <text evidence="2">The sequence shown here is derived from an EMBL/GenBank/DDBJ whole genome shotgun (WGS) entry which is preliminary data.</text>
</comment>